<protein>
    <submittedName>
        <fullName evidence="1">Uncharacterized protein</fullName>
    </submittedName>
</protein>
<reference evidence="1" key="1">
    <citation type="journal article" date="2020" name="Stud. Mycol.">
        <title>101 Dothideomycetes genomes: a test case for predicting lifestyles and emergence of pathogens.</title>
        <authorList>
            <person name="Haridas S."/>
            <person name="Albert R."/>
            <person name="Binder M."/>
            <person name="Bloem J."/>
            <person name="Labutti K."/>
            <person name="Salamov A."/>
            <person name="Andreopoulos B."/>
            <person name="Baker S."/>
            <person name="Barry K."/>
            <person name="Bills G."/>
            <person name="Bluhm B."/>
            <person name="Cannon C."/>
            <person name="Castanera R."/>
            <person name="Culley D."/>
            <person name="Daum C."/>
            <person name="Ezra D."/>
            <person name="Gonzalez J."/>
            <person name="Henrissat B."/>
            <person name="Kuo A."/>
            <person name="Liang C."/>
            <person name="Lipzen A."/>
            <person name="Lutzoni F."/>
            <person name="Magnuson J."/>
            <person name="Mondo S."/>
            <person name="Nolan M."/>
            <person name="Ohm R."/>
            <person name="Pangilinan J."/>
            <person name="Park H.-J."/>
            <person name="Ramirez L."/>
            <person name="Alfaro M."/>
            <person name="Sun H."/>
            <person name="Tritt A."/>
            <person name="Yoshinaga Y."/>
            <person name="Zwiers L.-H."/>
            <person name="Turgeon B."/>
            <person name="Goodwin S."/>
            <person name="Spatafora J."/>
            <person name="Crous P."/>
            <person name="Grigoriev I."/>
        </authorList>
    </citation>
    <scope>NUCLEOTIDE SEQUENCE</scope>
    <source>
        <strain evidence="1">CBS 122367</strain>
    </source>
</reference>
<gene>
    <name evidence="1" type="ORF">K458DRAFT_435282</name>
</gene>
<proteinExistence type="predicted"/>
<dbReference type="AlphaFoldDB" id="A0A6G1IN09"/>
<dbReference type="PANTHER" id="PTHR47843">
    <property type="entry name" value="BTB DOMAIN-CONTAINING PROTEIN-RELATED"/>
    <property type="match status" value="1"/>
</dbReference>
<keyword evidence="2" id="KW-1185">Reference proteome</keyword>
<evidence type="ECO:0000313" key="2">
    <source>
        <dbReference type="Proteomes" id="UP000799291"/>
    </source>
</evidence>
<dbReference type="PANTHER" id="PTHR47843:SF5">
    <property type="entry name" value="BTB_POZ DOMAIN PROTEIN"/>
    <property type="match status" value="1"/>
</dbReference>
<organism evidence="1 2">
    <name type="scientific">Lentithecium fluviatile CBS 122367</name>
    <dbReference type="NCBI Taxonomy" id="1168545"/>
    <lineage>
        <taxon>Eukaryota</taxon>
        <taxon>Fungi</taxon>
        <taxon>Dikarya</taxon>
        <taxon>Ascomycota</taxon>
        <taxon>Pezizomycotina</taxon>
        <taxon>Dothideomycetes</taxon>
        <taxon>Pleosporomycetidae</taxon>
        <taxon>Pleosporales</taxon>
        <taxon>Massarineae</taxon>
        <taxon>Lentitheciaceae</taxon>
        <taxon>Lentithecium</taxon>
    </lineage>
</organism>
<evidence type="ECO:0000313" key="1">
    <source>
        <dbReference type="EMBL" id="KAF2679259.1"/>
    </source>
</evidence>
<sequence>MEVQLEKLDPDESYHESFDLLSREIGKSWKPVAMQKAPIFHAKMYATADKYNIVGLRELALEKFVADTADYFTNPAFYDAIDTVYATTPANDRLRKAVANSLCADIKVYGLRPPRRREIGGHP</sequence>
<dbReference type="Proteomes" id="UP000799291">
    <property type="component" value="Unassembled WGS sequence"/>
</dbReference>
<dbReference type="OrthoDB" id="6359816at2759"/>
<accession>A0A6G1IN09</accession>
<dbReference type="EMBL" id="MU005605">
    <property type="protein sequence ID" value="KAF2679259.1"/>
    <property type="molecule type" value="Genomic_DNA"/>
</dbReference>
<name>A0A6G1IN09_9PLEO</name>